<dbReference type="Proteomes" id="UP000002865">
    <property type="component" value="Chromosome"/>
</dbReference>
<dbReference type="NCBIfam" id="TIGR01484">
    <property type="entry name" value="HAD-SF-IIB"/>
    <property type="match status" value="1"/>
</dbReference>
<organism evidence="1 2">
    <name type="scientific">Streptococcus parasanguinis FW213</name>
    <dbReference type="NCBI Taxonomy" id="1114965"/>
    <lineage>
        <taxon>Bacteria</taxon>
        <taxon>Bacillati</taxon>
        <taxon>Bacillota</taxon>
        <taxon>Bacilli</taxon>
        <taxon>Lactobacillales</taxon>
        <taxon>Streptococcaceae</taxon>
        <taxon>Streptococcus</taxon>
    </lineage>
</organism>
<keyword evidence="1" id="KW-0378">Hydrolase</keyword>
<dbReference type="EMBL" id="CP003122">
    <property type="protein sequence ID" value="AFJ25343.1"/>
    <property type="molecule type" value="Genomic_DNA"/>
</dbReference>
<dbReference type="PANTHER" id="PTHR10000">
    <property type="entry name" value="PHOSPHOSERINE PHOSPHATASE"/>
    <property type="match status" value="1"/>
</dbReference>
<gene>
    <name evidence="1" type="ORF">Spaf_0323</name>
</gene>
<dbReference type="GO" id="GO:0016791">
    <property type="term" value="F:phosphatase activity"/>
    <property type="evidence" value="ECO:0007669"/>
    <property type="project" value="TreeGrafter"/>
</dbReference>
<sequence length="289" mass="33016">MTWNAFQSLYWFQKVKEVIYMKIKRIFCDMDGTLLNNEGKVSDSNAALIREAGIPITLVSARAPMEMKEATDALQLKGVQVAFNGGLIYTIGNHHQVLPIHVQTIKHKTVKQLLRGIRQHFPQVSLSYYDMNNWYCDKIDEGIQYEQSLTRQTPTFIDNEEQFLEGQGNTFKIMMITFDEATMRELEKYLQSLDLPQITIQRSGKAYLEITHALAKKSKGIAHILRKEQLAKEETAAFGDGHNDLPMLEMVGYPIVMDNAFDDIKAIAYKITKSNDEDGVGYGIHKFLK</sequence>
<name>I1ZJW9_STRPA</name>
<dbReference type="Gene3D" id="3.40.50.1000">
    <property type="entry name" value="HAD superfamily/HAD-like"/>
    <property type="match status" value="1"/>
</dbReference>
<dbReference type="InterPro" id="IPR006379">
    <property type="entry name" value="HAD-SF_hydro_IIB"/>
</dbReference>
<dbReference type="PATRIC" id="fig|1114965.3.peg.311"/>
<evidence type="ECO:0000313" key="1">
    <source>
        <dbReference type="EMBL" id="AFJ25343.1"/>
    </source>
</evidence>
<dbReference type="KEGG" id="scf:Spaf_0323"/>
<dbReference type="STRING" id="1114965.Spaf_0323"/>
<reference evidence="1 2" key="1">
    <citation type="journal article" date="2012" name="PLoS ONE">
        <title>Complete Genome and Transcriptomes of Streptococcus parasanguinis FW213: Phylogenic Relations and Potential Virulence Mechanisms.</title>
        <authorList>
            <person name="Geng J."/>
            <person name="Chiu C.H."/>
            <person name="Tang P."/>
            <person name="Chen Y."/>
            <person name="Shieh H.R."/>
            <person name="Hu S."/>
            <person name="Chen Y.Y."/>
        </authorList>
    </citation>
    <scope>NUCLEOTIDE SEQUENCE [LARGE SCALE GENOMIC DNA]</scope>
    <source>
        <strain evidence="1 2">FW213</strain>
    </source>
</reference>
<dbReference type="HOGENOM" id="CLU_044146_0_2_9"/>
<dbReference type="Gene3D" id="3.30.1240.10">
    <property type="match status" value="1"/>
</dbReference>
<proteinExistence type="predicted"/>
<dbReference type="InterPro" id="IPR023214">
    <property type="entry name" value="HAD_sf"/>
</dbReference>
<dbReference type="InterPro" id="IPR036412">
    <property type="entry name" value="HAD-like_sf"/>
</dbReference>
<dbReference type="SUPFAM" id="SSF56784">
    <property type="entry name" value="HAD-like"/>
    <property type="match status" value="1"/>
</dbReference>
<dbReference type="PaxDb" id="1114965-Spaf_0323"/>
<dbReference type="GO" id="GO:0000287">
    <property type="term" value="F:magnesium ion binding"/>
    <property type="evidence" value="ECO:0007669"/>
    <property type="project" value="TreeGrafter"/>
</dbReference>
<dbReference type="InterPro" id="IPR000150">
    <property type="entry name" value="Cof"/>
</dbReference>
<protein>
    <submittedName>
        <fullName evidence="1">Hydrolase, haloacid dehalogenase-like family</fullName>
    </submittedName>
</protein>
<dbReference type="PANTHER" id="PTHR10000:SF8">
    <property type="entry name" value="HAD SUPERFAMILY HYDROLASE-LIKE, TYPE 3"/>
    <property type="match status" value="1"/>
</dbReference>
<dbReference type="eggNOG" id="COG0561">
    <property type="taxonomic scope" value="Bacteria"/>
</dbReference>
<dbReference type="PROSITE" id="PS01229">
    <property type="entry name" value="COF_2"/>
    <property type="match status" value="1"/>
</dbReference>
<accession>I1ZJW9</accession>
<dbReference type="Pfam" id="PF08282">
    <property type="entry name" value="Hydrolase_3"/>
    <property type="match status" value="1"/>
</dbReference>
<evidence type="ECO:0000313" key="2">
    <source>
        <dbReference type="Proteomes" id="UP000002865"/>
    </source>
</evidence>
<dbReference type="SFLD" id="SFLDS00003">
    <property type="entry name" value="Haloacid_Dehalogenase"/>
    <property type="match status" value="1"/>
</dbReference>
<dbReference type="AlphaFoldDB" id="I1ZJW9"/>
<dbReference type="SFLD" id="SFLDG01140">
    <property type="entry name" value="C2.B:_Phosphomannomutase_and_P"/>
    <property type="match status" value="1"/>
</dbReference>
<dbReference type="NCBIfam" id="TIGR00099">
    <property type="entry name" value="Cof-subfamily"/>
    <property type="match status" value="1"/>
</dbReference>
<dbReference type="GO" id="GO:0005829">
    <property type="term" value="C:cytosol"/>
    <property type="evidence" value="ECO:0007669"/>
    <property type="project" value="TreeGrafter"/>
</dbReference>
<dbReference type="CDD" id="cd07516">
    <property type="entry name" value="HAD_Pase"/>
    <property type="match status" value="1"/>
</dbReference>